<dbReference type="Proteomes" id="UP000215635">
    <property type="component" value="Unassembled WGS sequence"/>
</dbReference>
<organism evidence="1 2">
    <name type="scientific">Lactococcus lactis</name>
    <dbReference type="NCBI Taxonomy" id="1358"/>
    <lineage>
        <taxon>Bacteria</taxon>
        <taxon>Bacillati</taxon>
        <taxon>Bacillota</taxon>
        <taxon>Bacilli</taxon>
        <taxon>Lactobacillales</taxon>
        <taxon>Streptococcaceae</taxon>
        <taxon>Lactococcus</taxon>
    </lineage>
</organism>
<comment type="caution">
    <text evidence="1">The sequence shown here is derived from an EMBL/GenBank/DDBJ whole genome shotgun (WGS) entry which is preliminary data.</text>
</comment>
<reference evidence="1 2" key="1">
    <citation type="submission" date="2017-04" db="EMBL/GenBank/DDBJ databases">
        <title>Kefir bacterial isolates.</title>
        <authorList>
            <person name="Kim Y."/>
            <person name="Blasche S."/>
            <person name="Patil K.R."/>
        </authorList>
    </citation>
    <scope>NUCLEOTIDE SEQUENCE [LARGE SCALE GENOMIC DNA]</scope>
    <source>
        <strain evidence="1 2">OG2</strain>
    </source>
</reference>
<evidence type="ECO:0000313" key="2">
    <source>
        <dbReference type="Proteomes" id="UP000215635"/>
    </source>
</evidence>
<dbReference type="AlphaFoldDB" id="A0AAX0PZC5"/>
<protein>
    <submittedName>
        <fullName evidence="1">Uncharacterized protein</fullName>
    </submittedName>
</protein>
<evidence type="ECO:0000313" key="1">
    <source>
        <dbReference type="EMBL" id="PAK87186.1"/>
    </source>
</evidence>
<sequence length="59" mass="6738">MYGEIGTSRTGIFAGKGRVFLRFPARDARVLGPQQLRPSKRDVLVVKKETFFQNWKSVP</sequence>
<dbReference type="EMBL" id="NCWV01000108">
    <property type="protein sequence ID" value="PAK87186.1"/>
    <property type="molecule type" value="Genomic_DNA"/>
</dbReference>
<proteinExistence type="predicted"/>
<name>A0AAX0PZC5_9LACT</name>
<gene>
    <name evidence="1" type="ORF">B8W88_13920</name>
</gene>
<accession>A0AAX0PZC5</accession>